<evidence type="ECO:0000256" key="1">
    <source>
        <dbReference type="SAM" id="Coils"/>
    </source>
</evidence>
<sequence>MEENRLEENRQLRQKLDKLLKEARRNEQTQTSFDTFSLSVVAAQGPGELFDLLLQQQKKFRIDEIRLCLVDRFHEVERLLTESYQHSYKGLSFIDTETSKLLISDIPNTPVLGTRIINKYDWLINIEDTNKYQSAAILPLKRGDEIIGIQLLLSKDPTRYNREDGTAFLQKLGAMIAISIENCINRQRTLELGYQDGLTNAYNRRYFDERLKHEVDRCVRKKTDLVCLFIDVDFFKQINDRHGHQVGDAVLVRLVALMREQVRSSDIVARYGGEEFAIILPDTGIQLAHEVAERIRSQVEQQKLIIEDSTLSMTVSIGLASLSQIKLQLQSSEKKLSPSTINDLDKMLLGKADQALYQAKQTGRNQVVIQKMAG</sequence>
<dbReference type="GO" id="GO:0005886">
    <property type="term" value="C:plasma membrane"/>
    <property type="evidence" value="ECO:0007669"/>
    <property type="project" value="TreeGrafter"/>
</dbReference>
<dbReference type="InterPro" id="IPR007435">
    <property type="entry name" value="DUF484"/>
</dbReference>
<dbReference type="EMBL" id="UOFE01000006">
    <property type="protein sequence ID" value="VAW50633.1"/>
    <property type="molecule type" value="Genomic_DNA"/>
</dbReference>
<dbReference type="SUPFAM" id="SSF55073">
    <property type="entry name" value="Nucleotide cyclase"/>
    <property type="match status" value="1"/>
</dbReference>
<reference evidence="3" key="1">
    <citation type="submission" date="2018-06" db="EMBL/GenBank/DDBJ databases">
        <authorList>
            <person name="Zhirakovskaya E."/>
        </authorList>
    </citation>
    <scope>NUCLEOTIDE SEQUENCE</scope>
</reference>
<accession>A0A3B0WE51</accession>
<proteinExistence type="predicted"/>
<organism evidence="3">
    <name type="scientific">hydrothermal vent metagenome</name>
    <dbReference type="NCBI Taxonomy" id="652676"/>
    <lineage>
        <taxon>unclassified sequences</taxon>
        <taxon>metagenomes</taxon>
        <taxon>ecological metagenomes</taxon>
    </lineage>
</organism>
<keyword evidence="1" id="KW-0175">Coiled coil</keyword>
<dbReference type="Pfam" id="PF04340">
    <property type="entry name" value="DUF484"/>
    <property type="match status" value="1"/>
</dbReference>
<dbReference type="PANTHER" id="PTHR45138:SF9">
    <property type="entry name" value="DIGUANYLATE CYCLASE DGCM-RELATED"/>
    <property type="match status" value="1"/>
</dbReference>
<evidence type="ECO:0000313" key="3">
    <source>
        <dbReference type="EMBL" id="VAW50633.1"/>
    </source>
</evidence>
<dbReference type="SMART" id="SM00267">
    <property type="entry name" value="GGDEF"/>
    <property type="match status" value="1"/>
</dbReference>
<evidence type="ECO:0000259" key="2">
    <source>
        <dbReference type="PROSITE" id="PS50887"/>
    </source>
</evidence>
<dbReference type="InterPro" id="IPR000160">
    <property type="entry name" value="GGDEF_dom"/>
</dbReference>
<dbReference type="Gene3D" id="3.30.70.270">
    <property type="match status" value="1"/>
</dbReference>
<name>A0A3B0WE51_9ZZZZ</name>
<dbReference type="Gene3D" id="3.30.450.40">
    <property type="match status" value="1"/>
</dbReference>
<dbReference type="PROSITE" id="PS50887">
    <property type="entry name" value="GGDEF"/>
    <property type="match status" value="1"/>
</dbReference>
<dbReference type="FunFam" id="3.30.70.270:FF:000001">
    <property type="entry name" value="Diguanylate cyclase domain protein"/>
    <property type="match status" value="1"/>
</dbReference>
<gene>
    <name evidence="3" type="ORF">MNBD_GAMMA05-2561</name>
</gene>
<dbReference type="InterPro" id="IPR029787">
    <property type="entry name" value="Nucleotide_cyclase"/>
</dbReference>
<feature type="coiled-coil region" evidence="1">
    <location>
        <begin position="2"/>
        <end position="29"/>
    </location>
</feature>
<protein>
    <submittedName>
        <fullName evidence="3">Diguanylate cyclase (GGDEF domain)</fullName>
    </submittedName>
</protein>
<feature type="domain" description="GGDEF" evidence="2">
    <location>
        <begin position="223"/>
        <end position="372"/>
    </location>
</feature>
<dbReference type="AlphaFoldDB" id="A0A3B0WE51"/>
<dbReference type="GO" id="GO:0043709">
    <property type="term" value="P:cell adhesion involved in single-species biofilm formation"/>
    <property type="evidence" value="ECO:0007669"/>
    <property type="project" value="TreeGrafter"/>
</dbReference>
<dbReference type="InterPro" id="IPR029016">
    <property type="entry name" value="GAF-like_dom_sf"/>
</dbReference>
<dbReference type="CDD" id="cd01949">
    <property type="entry name" value="GGDEF"/>
    <property type="match status" value="1"/>
</dbReference>
<dbReference type="GO" id="GO:0052621">
    <property type="term" value="F:diguanylate cyclase activity"/>
    <property type="evidence" value="ECO:0007669"/>
    <property type="project" value="TreeGrafter"/>
</dbReference>
<dbReference type="SUPFAM" id="SSF55781">
    <property type="entry name" value="GAF domain-like"/>
    <property type="match status" value="1"/>
</dbReference>
<dbReference type="InterPro" id="IPR050469">
    <property type="entry name" value="Diguanylate_Cyclase"/>
</dbReference>
<dbReference type="PANTHER" id="PTHR45138">
    <property type="entry name" value="REGULATORY COMPONENTS OF SENSORY TRANSDUCTION SYSTEM"/>
    <property type="match status" value="1"/>
</dbReference>
<dbReference type="NCBIfam" id="TIGR00254">
    <property type="entry name" value="GGDEF"/>
    <property type="match status" value="1"/>
</dbReference>
<dbReference type="GO" id="GO:1902201">
    <property type="term" value="P:negative regulation of bacterial-type flagellum-dependent cell motility"/>
    <property type="evidence" value="ECO:0007669"/>
    <property type="project" value="TreeGrafter"/>
</dbReference>
<dbReference type="Pfam" id="PF00990">
    <property type="entry name" value="GGDEF"/>
    <property type="match status" value="1"/>
</dbReference>
<dbReference type="InterPro" id="IPR043128">
    <property type="entry name" value="Rev_trsase/Diguanyl_cyclase"/>
</dbReference>